<proteinExistence type="predicted"/>
<dbReference type="PROSITE" id="PS50007">
    <property type="entry name" value="PIPLC_X_DOMAIN"/>
    <property type="match status" value="1"/>
</dbReference>
<protein>
    <submittedName>
        <fullName evidence="3">PI-PLC X domain-containing protein At5g67130</fullName>
    </submittedName>
</protein>
<dbReference type="GO" id="GO:0008081">
    <property type="term" value="F:phosphoric diester hydrolase activity"/>
    <property type="evidence" value="ECO:0000318"/>
    <property type="project" value="GO_Central"/>
</dbReference>
<dbReference type="OrthoDB" id="7984201at2759"/>
<evidence type="ECO:0000313" key="3">
    <source>
        <dbReference type="RefSeq" id="XP_021845100.1"/>
    </source>
</evidence>
<dbReference type="SUPFAM" id="SSF51695">
    <property type="entry name" value="PLC-like phosphodiesterases"/>
    <property type="match status" value="1"/>
</dbReference>
<dbReference type="InterPro" id="IPR017946">
    <property type="entry name" value="PLC-like_Pdiesterase_TIM-brl"/>
</dbReference>
<keyword evidence="2" id="KW-1185">Reference proteome</keyword>
<dbReference type="GeneID" id="110784966"/>
<dbReference type="CDD" id="cd08588">
    <property type="entry name" value="PI-PLCc_At5g67130_like"/>
    <property type="match status" value="1"/>
</dbReference>
<reference evidence="2" key="1">
    <citation type="journal article" date="2021" name="Nat. Commun.">
        <title>Genomic analyses provide insights into spinach domestication and the genetic basis of agronomic traits.</title>
        <authorList>
            <person name="Cai X."/>
            <person name="Sun X."/>
            <person name="Xu C."/>
            <person name="Sun H."/>
            <person name="Wang X."/>
            <person name="Ge C."/>
            <person name="Zhang Z."/>
            <person name="Wang Q."/>
            <person name="Fei Z."/>
            <person name="Jiao C."/>
            <person name="Wang Q."/>
        </authorList>
    </citation>
    <scope>NUCLEOTIDE SEQUENCE [LARGE SCALE GENOMIC DNA]</scope>
    <source>
        <strain evidence="2">cv. Varoflay</strain>
    </source>
</reference>
<dbReference type="Proteomes" id="UP000813463">
    <property type="component" value="Chromosome 6"/>
</dbReference>
<evidence type="ECO:0000313" key="2">
    <source>
        <dbReference type="Proteomes" id="UP000813463"/>
    </source>
</evidence>
<dbReference type="Gene3D" id="3.20.20.190">
    <property type="entry name" value="Phosphatidylinositol (PI) phosphodiesterase"/>
    <property type="match status" value="1"/>
</dbReference>
<evidence type="ECO:0000256" key="1">
    <source>
        <dbReference type="SAM" id="SignalP"/>
    </source>
</evidence>
<gene>
    <name evidence="3" type="primary">LOC110784966</name>
</gene>
<feature type="signal peptide" evidence="1">
    <location>
        <begin position="1"/>
        <end position="27"/>
    </location>
</feature>
<dbReference type="AlphaFoldDB" id="A0A9R0JSN1"/>
<feature type="chain" id="PRO_5040345387" evidence="1">
    <location>
        <begin position="28"/>
        <end position="368"/>
    </location>
</feature>
<keyword evidence="1" id="KW-0732">Signal</keyword>
<accession>A0A9R0JSN1</accession>
<dbReference type="KEGG" id="soe:110784966"/>
<dbReference type="Pfam" id="PF26178">
    <property type="entry name" value="PI-PLC_cat"/>
    <property type="match status" value="1"/>
</dbReference>
<reference evidence="3" key="2">
    <citation type="submission" date="2025-08" db="UniProtKB">
        <authorList>
            <consortium name="RefSeq"/>
        </authorList>
    </citation>
    <scope>IDENTIFICATION</scope>
    <source>
        <tissue evidence="3">Leaf</tissue>
    </source>
</reference>
<sequence>MMIIPNNLLSLVTLLSIILHNAALISASCYNKQCKVLESCSRNSDCGAGLYCSQCRYPRPRFSGSKCVRSTATNQFKLVNNSMPFNKYAFLTTHNSFAIDGERHNTKAPRVTFRNQEDSITAQLHNGVRALMLDTYDYKGDVWLCHSFKGRCHSYTAFERAIYTFKEISAFMTSNPLEIITLILEDYVKTPKGLTKKFEESGLRKYWFPASNMPKNGNDWPLVSHMIAKNQRLVVFTSDRTKEASEGIAYQWNYMVENQFGSTGMEPGRCPKRKESSPLNDHSKSLVLVNHFKTVPLKLTACEHNSRELVEMLKTCYAAAGNRWANFVAVDYYKRSAGGGVFEAVDVLNGELLCGSPNIHSCVAKPPR</sequence>
<dbReference type="RefSeq" id="XP_021845100.1">
    <property type="nucleotide sequence ID" value="XM_021989408.2"/>
</dbReference>
<dbReference type="PANTHER" id="PTHR13593">
    <property type="match status" value="1"/>
</dbReference>
<organism evidence="2 3">
    <name type="scientific">Spinacia oleracea</name>
    <name type="common">Spinach</name>
    <dbReference type="NCBI Taxonomy" id="3562"/>
    <lineage>
        <taxon>Eukaryota</taxon>
        <taxon>Viridiplantae</taxon>
        <taxon>Streptophyta</taxon>
        <taxon>Embryophyta</taxon>
        <taxon>Tracheophyta</taxon>
        <taxon>Spermatophyta</taxon>
        <taxon>Magnoliopsida</taxon>
        <taxon>eudicotyledons</taxon>
        <taxon>Gunneridae</taxon>
        <taxon>Pentapetalae</taxon>
        <taxon>Caryophyllales</taxon>
        <taxon>Chenopodiaceae</taxon>
        <taxon>Chenopodioideae</taxon>
        <taxon>Anserineae</taxon>
        <taxon>Spinacia</taxon>
    </lineage>
</organism>
<dbReference type="PANTHER" id="PTHR13593:SF51">
    <property type="entry name" value="F21F23.12 PROTEIN"/>
    <property type="match status" value="1"/>
</dbReference>
<dbReference type="InterPro" id="IPR051057">
    <property type="entry name" value="PI-PLC_domain"/>
</dbReference>
<name>A0A9R0JSN1_SPIOL</name>
<dbReference type="GO" id="GO:0006629">
    <property type="term" value="P:lipid metabolic process"/>
    <property type="evidence" value="ECO:0007669"/>
    <property type="project" value="InterPro"/>
</dbReference>